<evidence type="ECO:0000313" key="1">
    <source>
        <dbReference type="EMBL" id="KAB0369357.1"/>
    </source>
</evidence>
<comment type="caution">
    <text evidence="1">The sequence shown here is derived from an EMBL/GenBank/DDBJ whole genome shotgun (WGS) entry which is preliminary data.</text>
</comment>
<organism evidence="1 2">
    <name type="scientific">Muntiacus reevesi</name>
    <name type="common">Reeves' muntjac</name>
    <name type="synonym">Cervus reevesi</name>
    <dbReference type="NCBI Taxonomy" id="9886"/>
    <lineage>
        <taxon>Eukaryota</taxon>
        <taxon>Metazoa</taxon>
        <taxon>Chordata</taxon>
        <taxon>Craniata</taxon>
        <taxon>Vertebrata</taxon>
        <taxon>Euteleostomi</taxon>
        <taxon>Mammalia</taxon>
        <taxon>Eutheria</taxon>
        <taxon>Laurasiatheria</taxon>
        <taxon>Artiodactyla</taxon>
        <taxon>Ruminantia</taxon>
        <taxon>Pecora</taxon>
        <taxon>Cervidae</taxon>
        <taxon>Muntiacinae</taxon>
        <taxon>Muntiacus</taxon>
    </lineage>
</organism>
<feature type="non-terminal residue" evidence="1">
    <location>
        <position position="1"/>
    </location>
</feature>
<protein>
    <submittedName>
        <fullName evidence="1">Uncharacterized protein</fullName>
    </submittedName>
</protein>
<reference evidence="1 2" key="1">
    <citation type="submission" date="2019-06" db="EMBL/GenBank/DDBJ databases">
        <title>Discovery of a novel chromosome fission-fusion reversal in muntjac.</title>
        <authorList>
            <person name="Mudd A.B."/>
            <person name="Bredeson J.V."/>
            <person name="Baum R."/>
            <person name="Hockemeyer D."/>
            <person name="Rokhsar D.S."/>
        </authorList>
    </citation>
    <scope>NUCLEOTIDE SEQUENCE [LARGE SCALE GENOMIC DNA]</scope>
    <source>
        <strain evidence="1">UCam_UCB_Mr</strain>
        <tissue evidence="1">Fibroblast cell line</tissue>
    </source>
</reference>
<accession>A0A5N3XAD0</accession>
<sequence length="110" mass="12011">GTVMEKNWAPSVDQCQLQALQFSVHLIYLLSILLRCHGFDGIQKTLVDQINSRPPNSDHGSFCGAGLALGSALELLLGPATELVIASCHIQSTFCTPLLKFFIFLVCFKC</sequence>
<dbReference type="AlphaFoldDB" id="A0A5N3XAD0"/>
<dbReference type="EMBL" id="VCEB01000016">
    <property type="protein sequence ID" value="KAB0369357.1"/>
    <property type="molecule type" value="Genomic_DNA"/>
</dbReference>
<evidence type="ECO:0000313" key="2">
    <source>
        <dbReference type="Proteomes" id="UP000326062"/>
    </source>
</evidence>
<proteinExistence type="predicted"/>
<gene>
    <name evidence="1" type="ORF">FD755_019362</name>
</gene>
<dbReference type="Proteomes" id="UP000326062">
    <property type="component" value="Chromosome 15"/>
</dbReference>
<keyword evidence="2" id="KW-1185">Reference proteome</keyword>
<name>A0A5N3XAD0_MUNRE</name>